<dbReference type="SUPFAM" id="SSF53850">
    <property type="entry name" value="Periplasmic binding protein-like II"/>
    <property type="match status" value="1"/>
</dbReference>
<evidence type="ECO:0000313" key="6">
    <source>
        <dbReference type="EMBL" id="TLS53419.1"/>
    </source>
</evidence>
<keyword evidence="2" id="KW-0805">Transcription regulation</keyword>
<feature type="domain" description="HTH lysR-type" evidence="5">
    <location>
        <begin position="1"/>
        <end position="57"/>
    </location>
</feature>
<dbReference type="PRINTS" id="PR00039">
    <property type="entry name" value="HTHLYSR"/>
</dbReference>
<reference evidence="6 7" key="1">
    <citation type="submission" date="2019-05" db="EMBL/GenBank/DDBJ databases">
        <authorList>
            <person name="Narsing Rao M.P."/>
            <person name="Li W.J."/>
        </authorList>
    </citation>
    <scope>NUCLEOTIDE SEQUENCE [LARGE SCALE GENOMIC DNA]</scope>
    <source>
        <strain evidence="6 7">SYSU_K30003</strain>
    </source>
</reference>
<dbReference type="Gene3D" id="3.40.190.290">
    <property type="match status" value="1"/>
</dbReference>
<dbReference type="OrthoDB" id="2659059at2"/>
<dbReference type="PROSITE" id="PS50931">
    <property type="entry name" value="HTH_LYSR"/>
    <property type="match status" value="1"/>
</dbReference>
<dbReference type="PANTHER" id="PTHR30126:SF40">
    <property type="entry name" value="HTH-TYPE TRANSCRIPTIONAL REGULATOR GLTR"/>
    <property type="match status" value="1"/>
</dbReference>
<dbReference type="AlphaFoldDB" id="A0A5R9GE68"/>
<keyword evidence="7" id="KW-1185">Reference proteome</keyword>
<name>A0A5R9GE68_9BACL</name>
<evidence type="ECO:0000256" key="2">
    <source>
        <dbReference type="ARBA" id="ARBA00023015"/>
    </source>
</evidence>
<comment type="similarity">
    <text evidence="1">Belongs to the LysR transcriptional regulatory family.</text>
</comment>
<evidence type="ECO:0000259" key="5">
    <source>
        <dbReference type="PROSITE" id="PS50931"/>
    </source>
</evidence>
<dbReference type="RefSeq" id="WP_138192693.1">
    <property type="nucleotide sequence ID" value="NZ_VCIW01000002.1"/>
</dbReference>
<accession>A0A5R9GE68</accession>
<dbReference type="InterPro" id="IPR036390">
    <property type="entry name" value="WH_DNA-bd_sf"/>
</dbReference>
<evidence type="ECO:0000256" key="3">
    <source>
        <dbReference type="ARBA" id="ARBA00023125"/>
    </source>
</evidence>
<keyword evidence="4" id="KW-0804">Transcription</keyword>
<dbReference type="CDD" id="cd05466">
    <property type="entry name" value="PBP2_LTTR_substrate"/>
    <property type="match status" value="1"/>
</dbReference>
<gene>
    <name evidence="6" type="ORF">FE782_03880</name>
</gene>
<dbReference type="InterPro" id="IPR036388">
    <property type="entry name" value="WH-like_DNA-bd_sf"/>
</dbReference>
<dbReference type="SUPFAM" id="SSF46785">
    <property type="entry name" value="Winged helix' DNA-binding domain"/>
    <property type="match status" value="1"/>
</dbReference>
<dbReference type="InterPro" id="IPR005119">
    <property type="entry name" value="LysR_subst-bd"/>
</dbReference>
<dbReference type="Pfam" id="PF03466">
    <property type="entry name" value="LysR_substrate"/>
    <property type="match status" value="1"/>
</dbReference>
<dbReference type="Gene3D" id="1.10.10.10">
    <property type="entry name" value="Winged helix-like DNA-binding domain superfamily/Winged helix DNA-binding domain"/>
    <property type="match status" value="1"/>
</dbReference>
<dbReference type="Proteomes" id="UP000309676">
    <property type="component" value="Unassembled WGS sequence"/>
</dbReference>
<dbReference type="GO" id="GO:0003700">
    <property type="term" value="F:DNA-binding transcription factor activity"/>
    <property type="evidence" value="ECO:0007669"/>
    <property type="project" value="InterPro"/>
</dbReference>
<dbReference type="GO" id="GO:0000976">
    <property type="term" value="F:transcription cis-regulatory region binding"/>
    <property type="evidence" value="ECO:0007669"/>
    <property type="project" value="TreeGrafter"/>
</dbReference>
<sequence length="311" mass="34214">MYDQMIALAAVVEHRSVNKASQALNISQPALSRKISTLEEDLGVKLFHRRGKRLELTRVGQISYEFAVEMRQLQGRFLQTLGEFNSANRGRLTLGASLTTLQSTLPDLIAAFTRHAPDVDIHAVTGKTHEIVTLVKEKKCDVGLVASAVDTPDTVCVPLFDDHLSLVLPAFHPLGAKAELSIGDLERLPMILFSQGTWYRVLTDELLAANGVVPDVKMEIDSFEVIVRLVSACNLATLLPQSYLRSSVADDDAVVVRHIPDIAHFTRTTSLLYSKHSPLTPAAAQLIELAQQTKLWGSASSHESFRTPMIK</sequence>
<keyword evidence="3" id="KW-0238">DNA-binding</keyword>
<proteinExistence type="inferred from homology"/>
<dbReference type="Pfam" id="PF00126">
    <property type="entry name" value="HTH_1"/>
    <property type="match status" value="1"/>
</dbReference>
<dbReference type="EMBL" id="VCIW01000002">
    <property type="protein sequence ID" value="TLS53419.1"/>
    <property type="molecule type" value="Genomic_DNA"/>
</dbReference>
<comment type="caution">
    <text evidence="6">The sequence shown here is derived from an EMBL/GenBank/DDBJ whole genome shotgun (WGS) entry which is preliminary data.</text>
</comment>
<dbReference type="PANTHER" id="PTHR30126">
    <property type="entry name" value="HTH-TYPE TRANSCRIPTIONAL REGULATOR"/>
    <property type="match status" value="1"/>
</dbReference>
<evidence type="ECO:0000256" key="4">
    <source>
        <dbReference type="ARBA" id="ARBA00023163"/>
    </source>
</evidence>
<evidence type="ECO:0000313" key="7">
    <source>
        <dbReference type="Proteomes" id="UP000309676"/>
    </source>
</evidence>
<organism evidence="6 7">
    <name type="scientific">Paenibacillus antri</name>
    <dbReference type="NCBI Taxonomy" id="2582848"/>
    <lineage>
        <taxon>Bacteria</taxon>
        <taxon>Bacillati</taxon>
        <taxon>Bacillota</taxon>
        <taxon>Bacilli</taxon>
        <taxon>Bacillales</taxon>
        <taxon>Paenibacillaceae</taxon>
        <taxon>Paenibacillus</taxon>
    </lineage>
</organism>
<protein>
    <submittedName>
        <fullName evidence="6">LysR family transcriptional regulator</fullName>
    </submittedName>
</protein>
<evidence type="ECO:0000256" key="1">
    <source>
        <dbReference type="ARBA" id="ARBA00009437"/>
    </source>
</evidence>
<dbReference type="InterPro" id="IPR000847">
    <property type="entry name" value="LysR_HTH_N"/>
</dbReference>